<dbReference type="PROSITE" id="PS01022">
    <property type="entry name" value="PTR2_1"/>
    <property type="match status" value="1"/>
</dbReference>
<dbReference type="SUPFAM" id="SSF103473">
    <property type="entry name" value="MFS general substrate transporter"/>
    <property type="match status" value="1"/>
</dbReference>
<evidence type="ECO:0000256" key="4">
    <source>
        <dbReference type="ARBA" id="ARBA00022989"/>
    </source>
</evidence>
<sequence length="643" mass="70983">MVCYIKSAIELPLLSSSAAVLEVVFPRIFNSPSILLFSSMRAEAAATPTSPMAPGLFDKKGRGEAQVEEKRVYDSSVDHKGRVPLRASTGAWKAALFIIAIEFSERLSYFGLATNLIIYLTKVLHQDVKTAAKNVNYWSGVTTMMPLVGGFVADAYLGRFSTVLCSTLIYLGGLILLSMCQLVPSLKPCDSGTCHRSLRVHEIIFSVAIYLISIGTGGHKPSLESFGADQFEDDHEEERKKKMSYFNWWNFGLCCGVLLGVTVIVYIEDKVSWGVADVVLTSIMGISLVIFLLGKPFYRYRVPTGSPLTPMLQVLVAAMAKRHLPYPSDAAQLYEAPKSQKSDKRLLCHTDQIRFLDKAAIIEHRDDEAAFEAEKLNTWRLATVTQVEETKLILAMVPIWLASLPFGISIAQTSTFFIKQASIMDRKLAGGFDIPPASVYSLAAISMIITVSCYDKILVPFLRRATGNERGISILRRIGIGMGFSIVAMAAAAIVERKRLRVAEAEQTSVVSMSVFWLAPQFIILGFADGFTVVGLQEYFYGQVPDSMRSLGLAFYLSVLGTANFLSSLLITVVDHLTGEGGRAGWFSKDLNKSRLDLFYWLLAAINAVNLCGYVYQASRYSYKNVQRKVGIANFTEQDIESS</sequence>
<organism evidence="7 8">
    <name type="scientific">Elaeis guineensis var. tenera</name>
    <name type="common">Oil palm</name>
    <dbReference type="NCBI Taxonomy" id="51953"/>
    <lineage>
        <taxon>Eukaryota</taxon>
        <taxon>Viridiplantae</taxon>
        <taxon>Streptophyta</taxon>
        <taxon>Embryophyta</taxon>
        <taxon>Tracheophyta</taxon>
        <taxon>Spermatophyta</taxon>
        <taxon>Magnoliopsida</taxon>
        <taxon>Liliopsida</taxon>
        <taxon>Arecaceae</taxon>
        <taxon>Arecoideae</taxon>
        <taxon>Cocoseae</taxon>
        <taxon>Elaeidinae</taxon>
        <taxon>Elaeis</taxon>
    </lineage>
</organism>
<evidence type="ECO:0000256" key="6">
    <source>
        <dbReference type="SAM" id="Phobius"/>
    </source>
</evidence>
<dbReference type="Proteomes" id="UP000504607">
    <property type="component" value="Unplaced"/>
</dbReference>
<dbReference type="InterPro" id="IPR036259">
    <property type="entry name" value="MFS_trans_sf"/>
</dbReference>
<accession>A0A6I9Q8T9</accession>
<proteinExistence type="inferred from homology"/>
<evidence type="ECO:0000256" key="2">
    <source>
        <dbReference type="ARBA" id="ARBA00005982"/>
    </source>
</evidence>
<dbReference type="AlphaFoldDB" id="A0A6I9Q8T9"/>
<keyword evidence="5 6" id="KW-0472">Membrane</keyword>
<dbReference type="Pfam" id="PF00854">
    <property type="entry name" value="PTR2"/>
    <property type="match status" value="1"/>
</dbReference>
<dbReference type="KEGG" id="egu:105032611"/>
<dbReference type="RefSeq" id="XP_010905398.2">
    <property type="nucleotide sequence ID" value="XM_010907096.3"/>
</dbReference>
<dbReference type="GO" id="GO:0016020">
    <property type="term" value="C:membrane"/>
    <property type="evidence" value="ECO:0007669"/>
    <property type="project" value="UniProtKB-SubCell"/>
</dbReference>
<dbReference type="InterPro" id="IPR018456">
    <property type="entry name" value="PTR2_symporter_CS"/>
</dbReference>
<feature type="transmembrane region" description="Helical" evidence="6">
    <location>
        <begin position="136"/>
        <end position="153"/>
    </location>
</feature>
<keyword evidence="4 6" id="KW-1133">Transmembrane helix</keyword>
<feature type="transmembrane region" description="Helical" evidence="6">
    <location>
        <begin position="553"/>
        <end position="578"/>
    </location>
</feature>
<reference evidence="8" key="1">
    <citation type="submission" date="2025-08" db="UniProtKB">
        <authorList>
            <consortium name="RefSeq"/>
        </authorList>
    </citation>
    <scope>IDENTIFICATION</scope>
</reference>
<evidence type="ECO:0000313" key="8">
    <source>
        <dbReference type="RefSeq" id="XP_010905398.2"/>
    </source>
</evidence>
<name>A0A6I9Q8T9_ELAGV</name>
<feature type="transmembrane region" description="Helical" evidence="6">
    <location>
        <begin position="438"/>
        <end position="462"/>
    </location>
</feature>
<feature type="transmembrane region" description="Helical" evidence="6">
    <location>
        <begin position="248"/>
        <end position="267"/>
    </location>
</feature>
<dbReference type="InParanoid" id="A0A6I9Q8T9"/>
<keyword evidence="7" id="KW-1185">Reference proteome</keyword>
<dbReference type="OrthoDB" id="8904098at2759"/>
<feature type="transmembrane region" description="Helical" evidence="6">
    <location>
        <begin position="273"/>
        <end position="293"/>
    </location>
</feature>
<feature type="transmembrane region" description="Helical" evidence="6">
    <location>
        <begin position="392"/>
        <end position="418"/>
    </location>
</feature>
<comment type="similarity">
    <text evidence="2">Belongs to the major facilitator superfamily. Proton-dependent oligopeptide transporter (POT/PTR) (TC 2.A.17) family.</text>
</comment>
<gene>
    <name evidence="8" type="primary">LOC105032611</name>
</gene>
<dbReference type="GeneID" id="105032611"/>
<evidence type="ECO:0000313" key="7">
    <source>
        <dbReference type="Proteomes" id="UP000504607"/>
    </source>
</evidence>
<evidence type="ECO:0000256" key="5">
    <source>
        <dbReference type="ARBA" id="ARBA00023136"/>
    </source>
</evidence>
<keyword evidence="3 6" id="KW-0812">Transmembrane</keyword>
<feature type="transmembrane region" description="Helical" evidence="6">
    <location>
        <begin position="474"/>
        <end position="495"/>
    </location>
</feature>
<dbReference type="Gene3D" id="1.20.1250.20">
    <property type="entry name" value="MFS general substrate transporter like domains"/>
    <property type="match status" value="1"/>
</dbReference>
<comment type="subcellular location">
    <subcellularLocation>
        <location evidence="1">Membrane</location>
        <topology evidence="1">Multi-pass membrane protein</topology>
    </subcellularLocation>
</comment>
<dbReference type="GO" id="GO:0006857">
    <property type="term" value="P:oligopeptide transport"/>
    <property type="evidence" value="ECO:0007669"/>
    <property type="project" value="InterPro"/>
</dbReference>
<feature type="transmembrane region" description="Helical" evidence="6">
    <location>
        <begin position="515"/>
        <end position="541"/>
    </location>
</feature>
<protein>
    <submittedName>
        <fullName evidence="8">Protein NRT1/ PTR FAMILY 5.6</fullName>
    </submittedName>
</protein>
<dbReference type="InterPro" id="IPR000109">
    <property type="entry name" value="POT_fam"/>
</dbReference>
<evidence type="ECO:0000256" key="1">
    <source>
        <dbReference type="ARBA" id="ARBA00004141"/>
    </source>
</evidence>
<dbReference type="GO" id="GO:0022857">
    <property type="term" value="F:transmembrane transporter activity"/>
    <property type="evidence" value="ECO:0007669"/>
    <property type="project" value="InterPro"/>
</dbReference>
<feature type="transmembrane region" description="Helical" evidence="6">
    <location>
        <begin position="598"/>
        <end position="616"/>
    </location>
</feature>
<dbReference type="PANTHER" id="PTHR11654">
    <property type="entry name" value="OLIGOPEPTIDE TRANSPORTER-RELATED"/>
    <property type="match status" value="1"/>
</dbReference>
<evidence type="ECO:0000256" key="3">
    <source>
        <dbReference type="ARBA" id="ARBA00022692"/>
    </source>
</evidence>